<protein>
    <submittedName>
        <fullName evidence="1">Uncharacterized protein</fullName>
    </submittedName>
</protein>
<evidence type="ECO:0000313" key="2">
    <source>
        <dbReference type="Proteomes" id="UP001056756"/>
    </source>
</evidence>
<organism evidence="1 2">
    <name type="scientific">Candidatus Pristimantibacillus lignocellulolyticus</name>
    <dbReference type="NCBI Taxonomy" id="2994561"/>
    <lineage>
        <taxon>Bacteria</taxon>
        <taxon>Bacillati</taxon>
        <taxon>Bacillota</taxon>
        <taxon>Bacilli</taxon>
        <taxon>Bacillales</taxon>
        <taxon>Paenibacillaceae</taxon>
        <taxon>Candidatus Pristimantibacillus</taxon>
    </lineage>
</organism>
<reference evidence="1" key="1">
    <citation type="submission" date="2022-05" db="EMBL/GenBank/DDBJ databases">
        <title>Novel bacterial taxa in a minimal lignocellulolytic consortium and its capacity to transform plastics disclosed by genome-resolved metagenomics.</title>
        <authorList>
            <person name="Rodriguez C.A.D."/>
            <person name="Diaz-Garcia L."/>
            <person name="Herrera K."/>
            <person name="Tarazona N.A."/>
            <person name="Sproer C."/>
            <person name="Overmann J."/>
            <person name="Jimenez D.J."/>
        </authorList>
    </citation>
    <scope>NUCLEOTIDE SEQUENCE</scope>
    <source>
        <strain evidence="1">MAG5</strain>
    </source>
</reference>
<proteinExistence type="predicted"/>
<dbReference type="KEGG" id="plig:NAG76_13430"/>
<sequence>MLMVSESGKLDTYVSHSKIGSDDVDKWTQADATHKETTITLDQLKEIKKIASEVFWQQWFFMMVISYGTISKDIGIVS</sequence>
<dbReference type="EMBL" id="CP097899">
    <property type="protein sequence ID" value="URN92845.1"/>
    <property type="molecule type" value="Genomic_DNA"/>
</dbReference>
<evidence type="ECO:0000313" key="1">
    <source>
        <dbReference type="EMBL" id="URN92845.1"/>
    </source>
</evidence>
<dbReference type="Proteomes" id="UP001056756">
    <property type="component" value="Chromosome"/>
</dbReference>
<accession>A0A9J6Z9F5</accession>
<dbReference type="AlphaFoldDB" id="A0A9J6Z9F5"/>
<gene>
    <name evidence="1" type="ORF">NAG76_13430</name>
</gene>
<name>A0A9J6Z9F5_9BACL</name>